<dbReference type="GO" id="GO:0030643">
    <property type="term" value="P:intracellular phosphate ion homeostasis"/>
    <property type="evidence" value="ECO:0007669"/>
    <property type="project" value="InterPro"/>
</dbReference>
<dbReference type="OrthoDB" id="9814256at2"/>
<evidence type="ECO:0000313" key="10">
    <source>
        <dbReference type="EMBL" id="AKH20738.1"/>
    </source>
</evidence>
<evidence type="ECO:0000313" key="11">
    <source>
        <dbReference type="Proteomes" id="UP000034410"/>
    </source>
</evidence>
<comment type="function">
    <text evidence="7 8">Plays a role in the regulation of phosphate uptake.</text>
</comment>
<feature type="domain" description="PhoU" evidence="9">
    <location>
        <begin position="25"/>
        <end position="111"/>
    </location>
</feature>
<evidence type="ECO:0000256" key="4">
    <source>
        <dbReference type="ARBA" id="ARBA00022448"/>
    </source>
</evidence>
<name>A0A0F7K1A5_9GAMM</name>
<comment type="subcellular location">
    <subcellularLocation>
        <location evidence="1 8">Cytoplasm</location>
    </subcellularLocation>
</comment>
<dbReference type="PIRSF" id="PIRSF003107">
    <property type="entry name" value="PhoU"/>
    <property type="match status" value="1"/>
</dbReference>
<proteinExistence type="inferred from homology"/>
<dbReference type="SUPFAM" id="SSF109755">
    <property type="entry name" value="PhoU-like"/>
    <property type="match status" value="1"/>
</dbReference>
<gene>
    <name evidence="10" type="ORF">AAY24_10675</name>
</gene>
<dbReference type="GO" id="GO:0045936">
    <property type="term" value="P:negative regulation of phosphate metabolic process"/>
    <property type="evidence" value="ECO:0007669"/>
    <property type="project" value="InterPro"/>
</dbReference>
<evidence type="ECO:0000256" key="3">
    <source>
        <dbReference type="ARBA" id="ARBA00011738"/>
    </source>
</evidence>
<accession>A0A0F7K1A5</accession>
<dbReference type="InterPro" id="IPR028366">
    <property type="entry name" value="PhoU"/>
</dbReference>
<dbReference type="PATRIC" id="fig|1543721.4.peg.2213"/>
<evidence type="ECO:0000259" key="9">
    <source>
        <dbReference type="Pfam" id="PF01895"/>
    </source>
</evidence>
<dbReference type="InterPro" id="IPR038078">
    <property type="entry name" value="PhoU-like_sf"/>
</dbReference>
<organism evidence="10 11">
    <name type="scientific">Sedimenticola thiotaurini</name>
    <dbReference type="NCBI Taxonomy" id="1543721"/>
    <lineage>
        <taxon>Bacteria</taxon>
        <taxon>Pseudomonadati</taxon>
        <taxon>Pseudomonadota</taxon>
        <taxon>Gammaproteobacteria</taxon>
        <taxon>Chromatiales</taxon>
        <taxon>Sedimenticolaceae</taxon>
        <taxon>Sedimenticola</taxon>
    </lineage>
</organism>
<reference evidence="10 11" key="1">
    <citation type="journal article" date="2015" name="Genome Announc.">
        <title>Complete Genome Sequence of Sedimenticola thiotaurini Strain SIP-G1, a Polyphosphate- and Polyhydroxyalkanoate-Accumulating Sulfur-Oxidizing Gammaproteobacterium Isolated from Salt Marsh Sediments.</title>
        <authorList>
            <person name="Flood B.E."/>
            <person name="Jones D.S."/>
            <person name="Bailey J.V."/>
        </authorList>
    </citation>
    <scope>NUCLEOTIDE SEQUENCE [LARGE SCALE GENOMIC DNA]</scope>
    <source>
        <strain evidence="10 11">SIP-G1</strain>
    </source>
</reference>
<dbReference type="Pfam" id="PF01895">
    <property type="entry name" value="PhoU"/>
    <property type="match status" value="2"/>
</dbReference>
<dbReference type="NCBIfam" id="TIGR02135">
    <property type="entry name" value="phoU_full"/>
    <property type="match status" value="1"/>
</dbReference>
<dbReference type="FunFam" id="1.20.58.220:FF:000004">
    <property type="entry name" value="Phosphate-specific transport system accessory protein PhoU"/>
    <property type="match status" value="1"/>
</dbReference>
<feature type="domain" description="PhoU" evidence="9">
    <location>
        <begin position="131"/>
        <end position="215"/>
    </location>
</feature>
<keyword evidence="11" id="KW-1185">Reference proteome</keyword>
<keyword evidence="6 8" id="KW-0592">Phosphate transport</keyword>
<comment type="similarity">
    <text evidence="2 8">Belongs to the PhoU family.</text>
</comment>
<dbReference type="GO" id="GO:0006817">
    <property type="term" value="P:phosphate ion transport"/>
    <property type="evidence" value="ECO:0007669"/>
    <property type="project" value="UniProtKB-KW"/>
</dbReference>
<evidence type="ECO:0000256" key="8">
    <source>
        <dbReference type="PIRNR" id="PIRNR003107"/>
    </source>
</evidence>
<dbReference type="RefSeq" id="WP_046859668.1">
    <property type="nucleotide sequence ID" value="NZ_CP011412.1"/>
</dbReference>
<dbReference type="GO" id="GO:0005737">
    <property type="term" value="C:cytoplasm"/>
    <property type="evidence" value="ECO:0007669"/>
    <property type="project" value="UniProtKB-SubCell"/>
</dbReference>
<evidence type="ECO:0000256" key="2">
    <source>
        <dbReference type="ARBA" id="ARBA00008107"/>
    </source>
</evidence>
<dbReference type="EMBL" id="CP011412">
    <property type="protein sequence ID" value="AKH20738.1"/>
    <property type="molecule type" value="Genomic_DNA"/>
</dbReference>
<evidence type="ECO:0000256" key="1">
    <source>
        <dbReference type="ARBA" id="ARBA00004496"/>
    </source>
</evidence>
<protein>
    <recommendedName>
        <fullName evidence="8">Phosphate-specific transport system accessory protein PhoU</fullName>
    </recommendedName>
</protein>
<dbReference type="PANTHER" id="PTHR42930:SF3">
    <property type="entry name" value="PHOSPHATE-SPECIFIC TRANSPORT SYSTEM ACCESSORY PROTEIN PHOU"/>
    <property type="match status" value="1"/>
</dbReference>
<comment type="subunit">
    <text evidence="3 8">Homodimer.</text>
</comment>
<sequence>MNEMTDGHIVTSYNNELNHLHQLVIRIKDLACKQVREAAQSLEDEDVELAGSVIVSDREIDELDVQADEEIIRLIAKRQPVARDLREIMSVAKIVADLERIGDQARRLARLTIRFYDGDVSPPNSRLLDDLNKMAAYVNVMVDDSVNAFDNLDLELALDVIRRDDQVSEDFRSALRRLSTFMMEDARSVGHIVDVVLGLRAMERVGSHAKNISRCVVYLVKGKDVRHKDLDAVKAEIIAASE</sequence>
<evidence type="ECO:0000256" key="6">
    <source>
        <dbReference type="ARBA" id="ARBA00022592"/>
    </source>
</evidence>
<dbReference type="Gene3D" id="1.20.58.220">
    <property type="entry name" value="Phosphate transport system protein phou homolog 2, domain 2"/>
    <property type="match status" value="2"/>
</dbReference>
<dbReference type="InterPro" id="IPR026022">
    <property type="entry name" value="PhoU_dom"/>
</dbReference>
<dbReference type="PANTHER" id="PTHR42930">
    <property type="entry name" value="PHOSPHATE-SPECIFIC TRANSPORT SYSTEM ACCESSORY PROTEIN PHOU"/>
    <property type="match status" value="1"/>
</dbReference>
<dbReference type="Proteomes" id="UP000034410">
    <property type="component" value="Chromosome"/>
</dbReference>
<dbReference type="KEGG" id="seds:AAY24_10675"/>
<keyword evidence="4 8" id="KW-0813">Transport</keyword>
<dbReference type="AlphaFoldDB" id="A0A0F7K1A5"/>
<evidence type="ECO:0000256" key="5">
    <source>
        <dbReference type="ARBA" id="ARBA00022490"/>
    </source>
</evidence>
<evidence type="ECO:0000256" key="7">
    <source>
        <dbReference type="ARBA" id="ARBA00056181"/>
    </source>
</evidence>
<keyword evidence="5 8" id="KW-0963">Cytoplasm</keyword>